<accession>A0A5C6AYB2</accession>
<dbReference type="EMBL" id="SJPN01000003">
    <property type="protein sequence ID" value="TWU04953.1"/>
    <property type="molecule type" value="Genomic_DNA"/>
</dbReference>
<dbReference type="Proteomes" id="UP000320176">
    <property type="component" value="Unassembled WGS sequence"/>
</dbReference>
<evidence type="ECO:0000313" key="1">
    <source>
        <dbReference type="EMBL" id="TWU04953.1"/>
    </source>
</evidence>
<gene>
    <name evidence="1" type="ORF">Pla52n_29980</name>
</gene>
<reference evidence="1 2" key="1">
    <citation type="submission" date="2019-02" db="EMBL/GenBank/DDBJ databases">
        <title>Deep-cultivation of Planctomycetes and their phenomic and genomic characterization uncovers novel biology.</title>
        <authorList>
            <person name="Wiegand S."/>
            <person name="Jogler M."/>
            <person name="Boedeker C."/>
            <person name="Pinto D."/>
            <person name="Vollmers J."/>
            <person name="Rivas-Marin E."/>
            <person name="Kohn T."/>
            <person name="Peeters S.H."/>
            <person name="Heuer A."/>
            <person name="Rast P."/>
            <person name="Oberbeckmann S."/>
            <person name="Bunk B."/>
            <person name="Jeske O."/>
            <person name="Meyerdierks A."/>
            <person name="Storesund J.E."/>
            <person name="Kallscheuer N."/>
            <person name="Luecker S."/>
            <person name="Lage O.M."/>
            <person name="Pohl T."/>
            <person name="Merkel B.J."/>
            <person name="Hornburger P."/>
            <person name="Mueller R.-W."/>
            <person name="Bruemmer F."/>
            <person name="Labrenz M."/>
            <person name="Spormann A.M."/>
            <person name="Op Den Camp H."/>
            <person name="Overmann J."/>
            <person name="Amann R."/>
            <person name="Jetten M.S.M."/>
            <person name="Mascher T."/>
            <person name="Medema M.H."/>
            <person name="Devos D.P."/>
            <person name="Kaster A.-K."/>
            <person name="Ovreas L."/>
            <person name="Rohde M."/>
            <person name="Galperin M.Y."/>
            <person name="Jogler C."/>
        </authorList>
    </citation>
    <scope>NUCLEOTIDE SEQUENCE [LARGE SCALE GENOMIC DNA]</scope>
    <source>
        <strain evidence="1 2">Pla52n</strain>
    </source>
</reference>
<organism evidence="1 2">
    <name type="scientific">Stieleria varia</name>
    <dbReference type="NCBI Taxonomy" id="2528005"/>
    <lineage>
        <taxon>Bacteria</taxon>
        <taxon>Pseudomonadati</taxon>
        <taxon>Planctomycetota</taxon>
        <taxon>Planctomycetia</taxon>
        <taxon>Pirellulales</taxon>
        <taxon>Pirellulaceae</taxon>
        <taxon>Stieleria</taxon>
    </lineage>
</organism>
<sequence>MGRKETAIKHTAELLKVWCCVFLDLRKFMSLLPAQLITPVSLRR</sequence>
<keyword evidence="2" id="KW-1185">Reference proteome</keyword>
<comment type="caution">
    <text evidence="1">The sequence shown here is derived from an EMBL/GenBank/DDBJ whole genome shotgun (WGS) entry which is preliminary data.</text>
</comment>
<name>A0A5C6AYB2_9BACT</name>
<proteinExistence type="predicted"/>
<dbReference type="AlphaFoldDB" id="A0A5C6AYB2"/>
<protein>
    <submittedName>
        <fullName evidence="1">Uncharacterized protein</fullName>
    </submittedName>
</protein>
<evidence type="ECO:0000313" key="2">
    <source>
        <dbReference type="Proteomes" id="UP000320176"/>
    </source>
</evidence>